<dbReference type="PANTHER" id="PTHR33777:SF1">
    <property type="entry name" value="UPF0045 PROTEIN ECM15"/>
    <property type="match status" value="1"/>
</dbReference>
<dbReference type="KEGG" id="mor:MOC_5858"/>
<dbReference type="PANTHER" id="PTHR33777">
    <property type="entry name" value="UPF0045 PROTEIN ECM15"/>
    <property type="match status" value="1"/>
</dbReference>
<dbReference type="InterPro" id="IPR002767">
    <property type="entry name" value="Thiamine_BP"/>
</dbReference>
<dbReference type="EMBL" id="CP003811">
    <property type="protein sequence ID" value="AIQ93613.1"/>
    <property type="molecule type" value="Genomic_DNA"/>
</dbReference>
<proteinExistence type="inferred from homology"/>
<dbReference type="InterPro" id="IPR029756">
    <property type="entry name" value="MTH1187/YkoF-like"/>
</dbReference>
<dbReference type="GO" id="GO:0005829">
    <property type="term" value="C:cytosol"/>
    <property type="evidence" value="ECO:0007669"/>
    <property type="project" value="TreeGrafter"/>
</dbReference>
<dbReference type="AlphaFoldDB" id="A0A089P6D7"/>
<gene>
    <name evidence="3" type="ORF">MOC_5858</name>
</gene>
<evidence type="ECO:0000256" key="1">
    <source>
        <dbReference type="ARBA" id="ARBA00010272"/>
    </source>
</evidence>
<dbReference type="InterPro" id="IPR051614">
    <property type="entry name" value="UPF0045_domain"/>
</dbReference>
<organism evidence="3 4">
    <name type="scientific">Methylobacterium oryzae CBMB20</name>
    <dbReference type="NCBI Taxonomy" id="693986"/>
    <lineage>
        <taxon>Bacteria</taxon>
        <taxon>Pseudomonadati</taxon>
        <taxon>Pseudomonadota</taxon>
        <taxon>Alphaproteobacteria</taxon>
        <taxon>Hyphomicrobiales</taxon>
        <taxon>Methylobacteriaceae</taxon>
        <taxon>Methylobacterium</taxon>
    </lineage>
</organism>
<dbReference type="HOGENOM" id="CLU_137479_1_2_5"/>
<evidence type="ECO:0000259" key="2">
    <source>
        <dbReference type="Pfam" id="PF01910"/>
    </source>
</evidence>
<dbReference type="NCBIfam" id="TIGR00106">
    <property type="entry name" value="MTH1187 family thiamine-binding protein"/>
    <property type="match status" value="1"/>
</dbReference>
<accession>A0A089P6D7</accession>
<protein>
    <submittedName>
        <fullName evidence="3">Protein of unassigned function</fullName>
    </submittedName>
</protein>
<feature type="domain" description="Thiamine-binding protein" evidence="2">
    <location>
        <begin position="5"/>
        <end position="94"/>
    </location>
</feature>
<reference evidence="3 4" key="1">
    <citation type="journal article" date="2014" name="PLoS ONE">
        <title>Genome Information of Methylobacterium oryzae, a Plant-Probiotic Methylotroph in the Phyllosphere.</title>
        <authorList>
            <person name="Kwak M.J."/>
            <person name="Jeong H."/>
            <person name="Madhaiyan M."/>
            <person name="Lee Y."/>
            <person name="Sa T.M."/>
            <person name="Oh T.K."/>
            <person name="Kim J.F."/>
        </authorList>
    </citation>
    <scope>NUCLEOTIDE SEQUENCE [LARGE SCALE GENOMIC DNA]</scope>
    <source>
        <strain evidence="3 4">CBMB20</strain>
    </source>
</reference>
<comment type="similarity">
    <text evidence="1">Belongs to the UPF0045 family.</text>
</comment>
<dbReference type="GeneID" id="96602129"/>
<dbReference type="Gene3D" id="3.30.70.930">
    <property type="match status" value="1"/>
</dbReference>
<dbReference type="RefSeq" id="WP_043357022.1">
    <property type="nucleotide sequence ID" value="NZ_CP003811.1"/>
</dbReference>
<evidence type="ECO:0000313" key="3">
    <source>
        <dbReference type="EMBL" id="AIQ93613.1"/>
    </source>
</evidence>
<evidence type="ECO:0000313" key="4">
    <source>
        <dbReference type="Proteomes" id="UP000029492"/>
    </source>
</evidence>
<name>A0A089P6D7_9HYPH</name>
<dbReference type="Pfam" id="PF01910">
    <property type="entry name" value="Thiamine_BP"/>
    <property type="match status" value="1"/>
</dbReference>
<dbReference type="SUPFAM" id="SSF89957">
    <property type="entry name" value="MTH1187/YkoF-like"/>
    <property type="match status" value="1"/>
</dbReference>
<dbReference type="eggNOG" id="COG0011">
    <property type="taxonomic scope" value="Bacteria"/>
</dbReference>
<keyword evidence="4" id="KW-1185">Reference proteome</keyword>
<sequence length="95" mass="10187">MKVSADLCIVPMGVGPSVSPYVRAIKDIIEASGLTATMHPNGTNIEGELSEICALAERCEAKLAELGVQRTFFTLIFSTRRDKDQSMADKLAAVS</sequence>
<dbReference type="Proteomes" id="UP000029492">
    <property type="component" value="Chromosome"/>
</dbReference>